<reference evidence="1 2" key="2">
    <citation type="submission" date="2020-07" db="EMBL/GenBank/DDBJ databases">
        <authorList>
            <person name="Yu X."/>
        </authorList>
    </citation>
    <scope>NUCLEOTIDE SEQUENCE [LARGE SCALE GENOMIC DNA]</scope>
    <source>
        <strain evidence="2">24</strain>
    </source>
</reference>
<evidence type="ECO:0000313" key="1">
    <source>
        <dbReference type="EMBL" id="QLL09106.1"/>
    </source>
</evidence>
<dbReference type="Proteomes" id="UP000510682">
    <property type="component" value="Chromosome"/>
</dbReference>
<reference evidence="2" key="3">
    <citation type="submission" date="2023-07" db="EMBL/GenBank/DDBJ databases">
        <title>Description of Mycobacterium gordonae subsp. intergordonae subsp.nov. and Mycobacterium gordonae subsp. gordonae subsp. nov.</title>
        <authorList>
            <person name="Huang H."/>
        </authorList>
    </citation>
    <scope>NUCLEOTIDE SEQUENCE [LARGE SCALE GENOMIC DNA]</scope>
    <source>
        <strain evidence="2">24</strain>
    </source>
</reference>
<evidence type="ECO:0000313" key="2">
    <source>
        <dbReference type="Proteomes" id="UP000510682"/>
    </source>
</evidence>
<sequence>MYRAALVAGEVAAAQVTGPVLADGQDDWEGLGARVWTRNMNLGGGVVGLAALAGTANSVRRPSTPTKRWHQMEVDANGQAQTNRQCRGGVRERPIPAVIVSGSFLAERGVLPSPDDAAATNCAPQ</sequence>
<proteinExistence type="predicted"/>
<gene>
    <name evidence="1" type="ORF">H0P51_09595</name>
</gene>
<dbReference type="AlphaFoldDB" id="A0A7D6E4Q3"/>
<dbReference type="RefSeq" id="WP_180917691.1">
    <property type="nucleotide sequence ID" value="NZ_CP059165.1"/>
</dbReference>
<protein>
    <submittedName>
        <fullName evidence="1">Uncharacterized protein</fullName>
    </submittedName>
</protein>
<reference evidence="2" key="1">
    <citation type="submission" date="2020-07" db="EMBL/GenBank/DDBJ databases">
        <title>Description of Mycobacterium gordonae subsp. intergordonae subsp.nov. and Mycobacterium gordonae subsp. gordonae subsp. nov.</title>
        <authorList>
            <person name="Yu X."/>
        </authorList>
    </citation>
    <scope>NUCLEOTIDE SEQUENCE [LARGE SCALE GENOMIC DNA]</scope>
    <source>
        <strain evidence="2">24</strain>
    </source>
</reference>
<dbReference type="KEGG" id="mgor:H0P51_09595"/>
<dbReference type="EMBL" id="CP059165">
    <property type="protein sequence ID" value="QLL09106.1"/>
    <property type="molecule type" value="Genomic_DNA"/>
</dbReference>
<organism evidence="1 2">
    <name type="scientific">Mycobacterium vicinigordonae</name>
    <dbReference type="NCBI Taxonomy" id="1719132"/>
    <lineage>
        <taxon>Bacteria</taxon>
        <taxon>Bacillati</taxon>
        <taxon>Actinomycetota</taxon>
        <taxon>Actinomycetes</taxon>
        <taxon>Mycobacteriales</taxon>
        <taxon>Mycobacteriaceae</taxon>
        <taxon>Mycobacterium</taxon>
    </lineage>
</organism>
<name>A0A7D6E4Q3_9MYCO</name>
<accession>A0A7D6E4Q3</accession>
<keyword evidence="2" id="KW-1185">Reference proteome</keyword>